<dbReference type="EMBL" id="QOIP01000003">
    <property type="protein sequence ID" value="RLU24900.1"/>
    <property type="molecule type" value="Genomic_DNA"/>
</dbReference>
<dbReference type="FunFam" id="3.50.50.60:FF:000129">
    <property type="entry name" value="Kynurenine 3-monooxygenase"/>
    <property type="match status" value="1"/>
</dbReference>
<evidence type="ECO:0000256" key="11">
    <source>
        <dbReference type="SAM" id="Phobius"/>
    </source>
</evidence>
<keyword evidence="7 10" id="KW-0503">Monooxygenase</keyword>
<dbReference type="GO" id="GO:0004502">
    <property type="term" value="F:kynurenine 3-monooxygenase activity"/>
    <property type="evidence" value="ECO:0007669"/>
    <property type="project" value="UniProtKB-UniRule"/>
</dbReference>
<dbReference type="Proteomes" id="UP000279307">
    <property type="component" value="Chromosome 3"/>
</dbReference>
<keyword evidence="5 10" id="KW-0521">NADP</keyword>
<evidence type="ECO:0000256" key="7">
    <source>
        <dbReference type="ARBA" id="ARBA00023033"/>
    </source>
</evidence>
<dbReference type="Gene3D" id="3.50.50.60">
    <property type="entry name" value="FAD/NAD(P)-binding domain"/>
    <property type="match status" value="1"/>
</dbReference>
<dbReference type="UniPathway" id="UPA00253">
    <property type="reaction ID" value="UER00328"/>
</dbReference>
<evidence type="ECO:0000256" key="10">
    <source>
        <dbReference type="HAMAP-Rule" id="MF_03018"/>
    </source>
</evidence>
<dbReference type="GO" id="GO:0034354">
    <property type="term" value="P:'de novo' NAD+ biosynthetic process from L-tryptophan"/>
    <property type="evidence" value="ECO:0007669"/>
    <property type="project" value="UniProtKB-UniRule"/>
</dbReference>
<evidence type="ECO:0000313" key="14">
    <source>
        <dbReference type="Proteomes" id="UP000279307"/>
    </source>
</evidence>
<dbReference type="PRINTS" id="PR00420">
    <property type="entry name" value="RNGMNOXGNASE"/>
</dbReference>
<keyword evidence="4 10" id="KW-0274">FAD</keyword>
<keyword evidence="3 10" id="KW-0662">Pyridine nucleotide biosynthesis</keyword>
<comment type="similarity">
    <text evidence="10">Belongs to the aromatic-ring hydroxylase family. KMO subfamily.</text>
</comment>
<comment type="pathway">
    <text evidence="10">Cofactor biosynthesis; NAD(+) biosynthesis; quinolinate from L-kynurenine: step 1/3.</text>
</comment>
<keyword evidence="6 10" id="KW-0560">Oxidoreductase</keyword>
<dbReference type="GO" id="GO:0043420">
    <property type="term" value="P:anthranilate metabolic process"/>
    <property type="evidence" value="ECO:0007669"/>
    <property type="project" value="UniProtKB-UniRule"/>
</dbReference>
<evidence type="ECO:0000313" key="13">
    <source>
        <dbReference type="EMBL" id="RLU24900.1"/>
    </source>
</evidence>
<dbReference type="PANTHER" id="PTHR46028:SF2">
    <property type="entry name" value="KYNURENINE 3-MONOOXYGENASE"/>
    <property type="match status" value="1"/>
</dbReference>
<gene>
    <name evidence="13" type="ORF">DMN91_002991</name>
</gene>
<keyword evidence="10 11" id="KW-0472">Membrane</keyword>
<evidence type="ECO:0000256" key="3">
    <source>
        <dbReference type="ARBA" id="ARBA00022642"/>
    </source>
</evidence>
<organism evidence="13 14">
    <name type="scientific">Ooceraea biroi</name>
    <name type="common">Clonal raider ant</name>
    <name type="synonym">Cerapachys biroi</name>
    <dbReference type="NCBI Taxonomy" id="2015173"/>
    <lineage>
        <taxon>Eukaryota</taxon>
        <taxon>Metazoa</taxon>
        <taxon>Ecdysozoa</taxon>
        <taxon>Arthropoda</taxon>
        <taxon>Hexapoda</taxon>
        <taxon>Insecta</taxon>
        <taxon>Pterygota</taxon>
        <taxon>Neoptera</taxon>
        <taxon>Endopterygota</taxon>
        <taxon>Hymenoptera</taxon>
        <taxon>Apocrita</taxon>
        <taxon>Aculeata</taxon>
        <taxon>Formicoidea</taxon>
        <taxon>Formicidae</taxon>
        <taxon>Dorylinae</taxon>
        <taxon>Ooceraea</taxon>
    </lineage>
</organism>
<keyword evidence="11" id="KW-0812">Transmembrane</keyword>
<dbReference type="GO" id="GO:0005741">
    <property type="term" value="C:mitochondrial outer membrane"/>
    <property type="evidence" value="ECO:0007669"/>
    <property type="project" value="TreeGrafter"/>
</dbReference>
<dbReference type="EC" id="1.14.13.9" evidence="10"/>
<evidence type="ECO:0000256" key="6">
    <source>
        <dbReference type="ARBA" id="ARBA00023002"/>
    </source>
</evidence>
<feature type="transmembrane region" description="Helical" evidence="11">
    <location>
        <begin position="420"/>
        <end position="440"/>
    </location>
</feature>
<dbReference type="InterPro" id="IPR036188">
    <property type="entry name" value="FAD/NAD-bd_sf"/>
</dbReference>
<comment type="caution">
    <text evidence="13">The sequence shown here is derived from an EMBL/GenBank/DDBJ whole genome shotgun (WGS) entry which is preliminary data.</text>
</comment>
<comment type="subcellular location">
    <subcellularLocation>
        <location evidence="10">Mitochondrion</location>
    </subcellularLocation>
    <subcellularLocation>
        <location evidence="10">Membrane</location>
        <topology evidence="10">Multi-pass membrane protein</topology>
    </subcellularLocation>
</comment>
<comment type="catalytic activity">
    <reaction evidence="9 10">
        <text>L-kynurenine + NADPH + O2 + H(+) = 3-hydroxy-L-kynurenine + NADP(+) + H2O</text>
        <dbReference type="Rhea" id="RHEA:20545"/>
        <dbReference type="ChEBI" id="CHEBI:15377"/>
        <dbReference type="ChEBI" id="CHEBI:15378"/>
        <dbReference type="ChEBI" id="CHEBI:15379"/>
        <dbReference type="ChEBI" id="CHEBI:57783"/>
        <dbReference type="ChEBI" id="CHEBI:57959"/>
        <dbReference type="ChEBI" id="CHEBI:58125"/>
        <dbReference type="ChEBI" id="CHEBI:58349"/>
        <dbReference type="EC" id="1.14.13.9"/>
    </reaction>
</comment>
<feature type="domain" description="FAD-binding" evidence="12">
    <location>
        <begin position="9"/>
        <end position="326"/>
    </location>
</feature>
<dbReference type="OrthoDB" id="10053569at2759"/>
<dbReference type="InterPro" id="IPR027545">
    <property type="entry name" value="Kynurenine_monooxygenase"/>
</dbReference>
<keyword evidence="8 10" id="KW-0496">Mitochondrion</keyword>
<dbReference type="AlphaFoldDB" id="A0A3L8DWP8"/>
<keyword evidence="2 10" id="KW-0285">Flavoprotein</keyword>
<name>A0A3L8DWP8_OOCBI</name>
<dbReference type="GO" id="GO:0070189">
    <property type="term" value="P:kynurenine metabolic process"/>
    <property type="evidence" value="ECO:0007669"/>
    <property type="project" value="TreeGrafter"/>
</dbReference>
<keyword evidence="11" id="KW-1133">Transmembrane helix</keyword>
<dbReference type="GO" id="GO:0071949">
    <property type="term" value="F:FAD binding"/>
    <property type="evidence" value="ECO:0007669"/>
    <property type="project" value="InterPro"/>
</dbReference>
<sequence>MAKMEGKSRIAIVGGGLVGSLAACFFAKRGHQVIVYEYRSDIRMENSPGQSINLALSIRGQEALRAVGLEDDVIKCHCIRMRGRMIHHKNGNLKEIIYDSVKGNCIYSVNRRRLNMILLDAAEKYPEVQLSFNKKLIDADLEKGKMKLLDTKTGLLEDAEADLIIGADGAHSKIRGIMARRPLFNCTQTYIEDLYVEFNVPPGKNNKFAMSGNSLHIWPRDQFMIISLPNVDRTFTSNLFISSSILERMKSHFSYFATYFPDLLQIVGEEKLLDQITKQKAQPMISIKCKPYHVGKTALIIGDAAHAMVPFYAQGMNTGFEDVLLLDELMERYNSDFAKILPKFSELRCGDAHAICDLAMYNYKEMKYLVVKRTFLLRKLLDNILYRFMPNIWIPLYNSVQFTRMSFRDCLTNKEWQDKIIIRTLWCFGFLALAVLACCVSQNNYA</sequence>
<evidence type="ECO:0000256" key="2">
    <source>
        <dbReference type="ARBA" id="ARBA00022630"/>
    </source>
</evidence>
<evidence type="ECO:0000256" key="1">
    <source>
        <dbReference type="ARBA" id="ARBA00001974"/>
    </source>
</evidence>
<dbReference type="GO" id="GO:0006569">
    <property type="term" value="P:L-tryptophan catabolic process"/>
    <property type="evidence" value="ECO:0007669"/>
    <property type="project" value="UniProtKB-UniRule"/>
</dbReference>
<dbReference type="Pfam" id="PF01494">
    <property type="entry name" value="FAD_binding_3"/>
    <property type="match status" value="1"/>
</dbReference>
<evidence type="ECO:0000256" key="9">
    <source>
        <dbReference type="ARBA" id="ARBA00047818"/>
    </source>
</evidence>
<dbReference type="PROSITE" id="PS51257">
    <property type="entry name" value="PROKAR_LIPOPROTEIN"/>
    <property type="match status" value="1"/>
</dbReference>
<evidence type="ECO:0000256" key="5">
    <source>
        <dbReference type="ARBA" id="ARBA00022857"/>
    </source>
</evidence>
<accession>A0A3L8DWP8</accession>
<dbReference type="GO" id="GO:0019805">
    <property type="term" value="P:quinolinate biosynthetic process"/>
    <property type="evidence" value="ECO:0007669"/>
    <property type="project" value="UniProtKB-UniRule"/>
</dbReference>
<dbReference type="SUPFAM" id="SSF51905">
    <property type="entry name" value="FAD/NAD(P)-binding domain"/>
    <property type="match status" value="1"/>
</dbReference>
<dbReference type="PANTHER" id="PTHR46028">
    <property type="entry name" value="KYNURENINE 3-MONOOXYGENASE"/>
    <property type="match status" value="1"/>
</dbReference>
<evidence type="ECO:0000256" key="4">
    <source>
        <dbReference type="ARBA" id="ARBA00022827"/>
    </source>
</evidence>
<comment type="cofactor">
    <cofactor evidence="1 10">
        <name>FAD</name>
        <dbReference type="ChEBI" id="CHEBI:57692"/>
    </cofactor>
</comment>
<reference evidence="13 14" key="1">
    <citation type="journal article" date="2018" name="Genome Res.">
        <title>The genomic architecture and molecular evolution of ant odorant receptors.</title>
        <authorList>
            <person name="McKenzie S.K."/>
            <person name="Kronauer D.J.C."/>
        </authorList>
    </citation>
    <scope>NUCLEOTIDE SEQUENCE [LARGE SCALE GENOMIC DNA]</scope>
    <source>
        <strain evidence="13">Clonal line C1</strain>
    </source>
</reference>
<evidence type="ECO:0000259" key="12">
    <source>
        <dbReference type="Pfam" id="PF01494"/>
    </source>
</evidence>
<proteinExistence type="inferred from homology"/>
<dbReference type="InterPro" id="IPR002938">
    <property type="entry name" value="FAD-bd"/>
</dbReference>
<protein>
    <recommendedName>
        <fullName evidence="10">Kynurenine 3-monooxygenase</fullName>
        <ecNumber evidence="10">1.14.13.9</ecNumber>
    </recommendedName>
    <alternativeName>
        <fullName evidence="10">Kynurenine 3-hydroxylase</fullName>
    </alternativeName>
</protein>
<evidence type="ECO:0000256" key="8">
    <source>
        <dbReference type="ARBA" id="ARBA00023128"/>
    </source>
</evidence>
<comment type="function">
    <text evidence="10">Catalyzes the hydroxylation of L-kynurenine (L-Kyn) to form 3-hydroxy-L-kynurenine (L-3OHKyn). Required for synthesis of quinolinic acid.</text>
</comment>
<dbReference type="HAMAP" id="MF_01971">
    <property type="entry name" value="Kynurenine_monooxygenase"/>
    <property type="match status" value="1"/>
</dbReference>